<dbReference type="SUPFAM" id="SSF143120">
    <property type="entry name" value="YefM-like"/>
    <property type="match status" value="1"/>
</dbReference>
<evidence type="ECO:0000313" key="4">
    <source>
        <dbReference type="Proteomes" id="UP000298225"/>
    </source>
</evidence>
<dbReference type="InterPro" id="IPR006442">
    <property type="entry name" value="Antitoxin_Phd/YefM"/>
</dbReference>
<gene>
    <name evidence="3" type="ORF">E4K66_18015</name>
</gene>
<evidence type="ECO:0000256" key="1">
    <source>
        <dbReference type="ARBA" id="ARBA00009981"/>
    </source>
</evidence>
<sequence>MSMRLFSSLDLQQQSGEIQRAAAQAPVVITSHGKPRAVVMSVEEFRRLKTLAREEIPLEAIARQPTVFGPEPDDVLGYPEHDPVEAVHHMAKDAAAGINQDLVRREADRFAKHFVRGAK</sequence>
<comment type="caution">
    <text evidence="3">The sequence shown here is derived from an EMBL/GenBank/DDBJ whole genome shotgun (WGS) entry which is preliminary data.</text>
</comment>
<dbReference type="Pfam" id="PF02604">
    <property type="entry name" value="PhdYeFM_antitox"/>
    <property type="match status" value="1"/>
</dbReference>
<proteinExistence type="inferred from homology"/>
<dbReference type="NCBIfam" id="TIGR01552">
    <property type="entry name" value="phd_fam"/>
    <property type="match status" value="1"/>
</dbReference>
<dbReference type="OrthoDB" id="165038at2"/>
<organism evidence="3 4">
    <name type="scientific">Bradyrhizobium frederickii</name>
    <dbReference type="NCBI Taxonomy" id="2560054"/>
    <lineage>
        <taxon>Bacteria</taxon>
        <taxon>Pseudomonadati</taxon>
        <taxon>Pseudomonadota</taxon>
        <taxon>Alphaproteobacteria</taxon>
        <taxon>Hyphomicrobiales</taxon>
        <taxon>Nitrobacteraceae</taxon>
        <taxon>Bradyrhizobium</taxon>
    </lineage>
</organism>
<dbReference type="InterPro" id="IPR036165">
    <property type="entry name" value="YefM-like_sf"/>
</dbReference>
<keyword evidence="4" id="KW-1185">Reference proteome</keyword>
<reference evidence="3 4" key="1">
    <citation type="submission" date="2019-03" db="EMBL/GenBank/DDBJ databases">
        <title>Bradyrhizobium strains diversity isolated from Chamaecrista fasciculata.</title>
        <authorList>
            <person name="Urquiaga M.C.O."/>
            <person name="Hungria M."/>
            <person name="Delamuta J.R.M."/>
        </authorList>
    </citation>
    <scope>NUCLEOTIDE SEQUENCE [LARGE SCALE GENOMIC DNA]</scope>
    <source>
        <strain evidence="3 4">CNPSo 3424</strain>
    </source>
</reference>
<name>A0A4Y9L3X2_9BRAD</name>
<dbReference type="Gene3D" id="3.40.1620.10">
    <property type="entry name" value="YefM-like domain"/>
    <property type="match status" value="1"/>
</dbReference>
<accession>A0A4Y9L3X2</accession>
<evidence type="ECO:0000313" key="3">
    <source>
        <dbReference type="EMBL" id="TFV38281.1"/>
    </source>
</evidence>
<dbReference type="Proteomes" id="UP000298225">
    <property type="component" value="Unassembled WGS sequence"/>
</dbReference>
<evidence type="ECO:0000256" key="2">
    <source>
        <dbReference type="RuleBase" id="RU362080"/>
    </source>
</evidence>
<dbReference type="AlphaFoldDB" id="A0A4Y9L3X2"/>
<protein>
    <recommendedName>
        <fullName evidence="2">Antitoxin</fullName>
    </recommendedName>
</protein>
<comment type="similarity">
    <text evidence="1 2">Belongs to the phD/YefM antitoxin family.</text>
</comment>
<dbReference type="EMBL" id="SPQU01000007">
    <property type="protein sequence ID" value="TFV38281.1"/>
    <property type="molecule type" value="Genomic_DNA"/>
</dbReference>
<comment type="function">
    <text evidence="2">Antitoxin component of a type II toxin-antitoxin (TA) system.</text>
</comment>